<dbReference type="EMBL" id="NOXU01000032">
    <property type="protein sequence ID" value="OYQ31724.1"/>
    <property type="molecule type" value="Genomic_DNA"/>
</dbReference>
<evidence type="ECO:0000256" key="2">
    <source>
        <dbReference type="SAM" id="MobiDB-lite"/>
    </source>
</evidence>
<dbReference type="InterPro" id="IPR036388">
    <property type="entry name" value="WH-like_DNA-bd_sf"/>
</dbReference>
<feature type="compositionally biased region" description="Basic and acidic residues" evidence="2">
    <location>
        <begin position="311"/>
        <end position="328"/>
    </location>
</feature>
<dbReference type="Pfam" id="PF01051">
    <property type="entry name" value="Rep3_N"/>
    <property type="match status" value="1"/>
</dbReference>
<evidence type="ECO:0000313" key="5">
    <source>
        <dbReference type="Proteomes" id="UP000216998"/>
    </source>
</evidence>
<evidence type="ECO:0000259" key="3">
    <source>
        <dbReference type="Pfam" id="PF01051"/>
    </source>
</evidence>
<proteinExistence type="inferred from homology"/>
<evidence type="ECO:0000256" key="1">
    <source>
        <dbReference type="ARBA" id="ARBA00038283"/>
    </source>
</evidence>
<comment type="caution">
    <text evidence="4">The sequence shown here is derived from an EMBL/GenBank/DDBJ whole genome shotgun (WGS) entry which is preliminary data.</text>
</comment>
<dbReference type="Proteomes" id="UP000216998">
    <property type="component" value="Unassembled WGS sequence"/>
</dbReference>
<dbReference type="SUPFAM" id="SSF46785">
    <property type="entry name" value="Winged helix' DNA-binding domain"/>
    <property type="match status" value="1"/>
</dbReference>
<dbReference type="GO" id="GO:0006270">
    <property type="term" value="P:DNA replication initiation"/>
    <property type="evidence" value="ECO:0007669"/>
    <property type="project" value="InterPro"/>
</dbReference>
<feature type="domain" description="Initiator Rep protein WH1" evidence="3">
    <location>
        <begin position="67"/>
        <end position="205"/>
    </location>
</feature>
<protein>
    <recommendedName>
        <fullName evidence="3">Initiator Rep protein WH1 domain-containing protein</fullName>
    </recommendedName>
</protein>
<dbReference type="InterPro" id="IPR036390">
    <property type="entry name" value="WH_DNA-bd_sf"/>
</dbReference>
<dbReference type="InterPro" id="IPR000525">
    <property type="entry name" value="Initiator_Rep_WH1"/>
</dbReference>
<comment type="similarity">
    <text evidence="1">Belongs to the initiator RepB protein family.</text>
</comment>
<feature type="region of interest" description="Disordered" evidence="2">
    <location>
        <begin position="299"/>
        <end position="331"/>
    </location>
</feature>
<sequence length="468" mass="52064">MVCHSDVTHRLFGTETVRVGGSMAAQANAVKPDMVRPRITGNVLDLSTDPTLPKPRTQIEVMETGNGLTLADRKLFNVLLAYSWDKLADPEAPLPPFRASTADLRRAIGDDTESNNVRLRQSFDRLMQTLVRFPYWSEADQQLKEGGSPLLSFRALPRGSGYAEWEFPPKLRPLLAKPGAWARIHLAICAQFSSKYSLALYELLSLRVNLREPRWEVSLDDLRESLGCADKMPNYAHFQRRVLDPAVGEINELSGLVIAYQEIRSNGRGRKVEKLLFDVKKKSNSELVATARITEFAKAPVGRAAPSTNGRDQDTPDLEDGRTDRERGPAGTLGLIQRVSLGVIEELMAQYPDVDMQAAIFSWAEWAMRQKEPCRNPSAAFRAWLEKLHPAASAPVRLTPEGSEPPVLSATAQRALQFLTGEPYAVRAKWYRKAQSLGAPDMRAATAPENIVRWIALVADDVTKALRV</sequence>
<evidence type="ECO:0000313" key="4">
    <source>
        <dbReference type="EMBL" id="OYQ31724.1"/>
    </source>
</evidence>
<name>A0A255YSQ8_9PROT</name>
<dbReference type="GO" id="GO:0003887">
    <property type="term" value="F:DNA-directed DNA polymerase activity"/>
    <property type="evidence" value="ECO:0007669"/>
    <property type="project" value="InterPro"/>
</dbReference>
<dbReference type="Pfam" id="PF21205">
    <property type="entry name" value="Rep3_C"/>
    <property type="match status" value="1"/>
</dbReference>
<organism evidence="4 5">
    <name type="scientific">Niveispirillum lacus</name>
    <dbReference type="NCBI Taxonomy" id="1981099"/>
    <lineage>
        <taxon>Bacteria</taxon>
        <taxon>Pseudomonadati</taxon>
        <taxon>Pseudomonadota</taxon>
        <taxon>Alphaproteobacteria</taxon>
        <taxon>Rhodospirillales</taxon>
        <taxon>Azospirillaceae</taxon>
        <taxon>Niveispirillum</taxon>
    </lineage>
</organism>
<accession>A0A255YSQ8</accession>
<keyword evidence="5" id="KW-1185">Reference proteome</keyword>
<reference evidence="4 5" key="1">
    <citation type="submission" date="2017-07" db="EMBL/GenBank/DDBJ databases">
        <title>Niveispirillum cyanobacteriorum sp. nov., isolated from cyanobacterial aggregates in a eutrophic lake.</title>
        <authorList>
            <person name="Cai H."/>
        </authorList>
    </citation>
    <scope>NUCLEOTIDE SEQUENCE [LARGE SCALE GENOMIC DNA]</scope>
    <source>
        <strain evidence="5">TH1-14</strain>
    </source>
</reference>
<dbReference type="AlphaFoldDB" id="A0A255YSQ8"/>
<dbReference type="Gene3D" id="1.10.10.10">
    <property type="entry name" value="Winged helix-like DNA-binding domain superfamily/Winged helix DNA-binding domain"/>
    <property type="match status" value="1"/>
</dbReference>
<gene>
    <name evidence="4" type="ORF">CHU95_21560</name>
</gene>